<feature type="domain" description="NAD(P)-binding" evidence="1">
    <location>
        <begin position="95"/>
        <end position="276"/>
    </location>
</feature>
<name>A0A9D4UDW4_ADICA</name>
<dbReference type="InterPro" id="IPR016040">
    <property type="entry name" value="NAD(P)-bd_dom"/>
</dbReference>
<dbReference type="PANTHER" id="PTHR15020">
    <property type="entry name" value="FLAVIN REDUCTASE-RELATED"/>
    <property type="match status" value="1"/>
</dbReference>
<keyword evidence="3" id="KW-1185">Reference proteome</keyword>
<dbReference type="OrthoDB" id="419598at2759"/>
<dbReference type="Gene3D" id="3.40.50.720">
    <property type="entry name" value="NAD(P)-binding Rossmann-like Domain"/>
    <property type="match status" value="1"/>
</dbReference>
<dbReference type="AlphaFoldDB" id="A0A9D4UDW4"/>
<evidence type="ECO:0000313" key="2">
    <source>
        <dbReference type="EMBL" id="KAI5066184.1"/>
    </source>
</evidence>
<accession>A0A9D4UDW4</accession>
<organism evidence="2 3">
    <name type="scientific">Adiantum capillus-veneris</name>
    <name type="common">Maidenhair fern</name>
    <dbReference type="NCBI Taxonomy" id="13818"/>
    <lineage>
        <taxon>Eukaryota</taxon>
        <taxon>Viridiplantae</taxon>
        <taxon>Streptophyta</taxon>
        <taxon>Embryophyta</taxon>
        <taxon>Tracheophyta</taxon>
        <taxon>Polypodiopsida</taxon>
        <taxon>Polypodiidae</taxon>
        <taxon>Polypodiales</taxon>
        <taxon>Pteridineae</taxon>
        <taxon>Pteridaceae</taxon>
        <taxon>Vittarioideae</taxon>
        <taxon>Adiantum</taxon>
    </lineage>
</organism>
<gene>
    <name evidence="2" type="ORF">GOP47_0018808</name>
</gene>
<dbReference type="SUPFAM" id="SSF51735">
    <property type="entry name" value="NAD(P)-binding Rossmann-fold domains"/>
    <property type="match status" value="1"/>
</dbReference>
<protein>
    <recommendedName>
        <fullName evidence="1">NAD(P)-binding domain-containing protein</fullName>
    </recommendedName>
</protein>
<dbReference type="PANTHER" id="PTHR15020:SF45">
    <property type="entry name" value="NAD(P)-BINDING DOMAIN-CONTAINING PROTEIN"/>
    <property type="match status" value="1"/>
</dbReference>
<sequence>MAAIAACKFSISTTAAAAGNESTIQAQNRRCVSKACKSDIKFSEGFQSGHRFRAYQVRRNTVYPRINSRPFMLKVKSQLEEDVTIDNSTVLVVGGGGTGMEVVRALAKAGSWVTAFQRGDKFRKEVEGLGAMLAIGDVMNPSTIEKALGSNTFDAVVCTVGGGIKNTEVDKDGCINVMRAAKNAGVKRFILVSSIGVGDSLKAINEQTLQVLKLVLEAKYVAEEELKSSGLAYTILRPGGLLTGPASGKGILTEDSSVLGLITRADVASLIMQILFKKEAECKTLSAIDSEKLQPPTTSLEGVQIFPLT</sequence>
<dbReference type="EMBL" id="JABFUD020000018">
    <property type="protein sequence ID" value="KAI5066184.1"/>
    <property type="molecule type" value="Genomic_DNA"/>
</dbReference>
<proteinExistence type="predicted"/>
<evidence type="ECO:0000313" key="3">
    <source>
        <dbReference type="Proteomes" id="UP000886520"/>
    </source>
</evidence>
<evidence type="ECO:0000259" key="1">
    <source>
        <dbReference type="Pfam" id="PF13460"/>
    </source>
</evidence>
<dbReference type="InterPro" id="IPR036291">
    <property type="entry name" value="NAD(P)-bd_dom_sf"/>
</dbReference>
<reference evidence="2" key="1">
    <citation type="submission" date="2021-01" db="EMBL/GenBank/DDBJ databases">
        <title>Adiantum capillus-veneris genome.</title>
        <authorList>
            <person name="Fang Y."/>
            <person name="Liao Q."/>
        </authorList>
    </citation>
    <scope>NUCLEOTIDE SEQUENCE</scope>
    <source>
        <strain evidence="2">H3</strain>
        <tissue evidence="2">Leaf</tissue>
    </source>
</reference>
<dbReference type="CDD" id="cd05243">
    <property type="entry name" value="SDR_a5"/>
    <property type="match status" value="1"/>
</dbReference>
<dbReference type="Pfam" id="PF13460">
    <property type="entry name" value="NAD_binding_10"/>
    <property type="match status" value="1"/>
</dbReference>
<dbReference type="Proteomes" id="UP000886520">
    <property type="component" value="Chromosome 18"/>
</dbReference>
<comment type="caution">
    <text evidence="2">The sequence shown here is derived from an EMBL/GenBank/DDBJ whole genome shotgun (WGS) entry which is preliminary data.</text>
</comment>